<sequence>MDLEIHGRVQMSVYLFVYQDRMVSLRYLYIYTYNIMTATGDDADDERQARLQCSPQGTHWCACSMEEPPKGNGQLPQGTDPELEPMMFEGDGEGKSHTMDDANGCSSMDVDRELFDSLGEEIVEPSYGPSDRGPEESHKPKLRHARLQNMTYLFKMKVEVNIQLYSMEEIEKAKTGNDHFGYKKQIMNDTHFINIGCLPVMVKSNLCWLHKLKESDCQFDLGGYFLIKGMDKSARFSYG</sequence>
<evidence type="ECO:0000256" key="1">
    <source>
        <dbReference type="ARBA" id="ARBA00012418"/>
    </source>
</evidence>
<evidence type="ECO:0000256" key="5">
    <source>
        <dbReference type="ARBA" id="ARBA00023163"/>
    </source>
</evidence>
<dbReference type="Pfam" id="PF04563">
    <property type="entry name" value="RNA_pol_Rpb2_1"/>
    <property type="match status" value="1"/>
</dbReference>
<evidence type="ECO:0000256" key="3">
    <source>
        <dbReference type="ARBA" id="ARBA00022679"/>
    </source>
</evidence>
<evidence type="ECO:0000313" key="8">
    <source>
        <dbReference type="EMBL" id="KAG8066435.1"/>
    </source>
</evidence>
<dbReference type="GO" id="GO:0000428">
    <property type="term" value="C:DNA-directed RNA polymerase complex"/>
    <property type="evidence" value="ECO:0007669"/>
    <property type="project" value="UniProtKB-KW"/>
</dbReference>
<evidence type="ECO:0000256" key="2">
    <source>
        <dbReference type="ARBA" id="ARBA00022478"/>
    </source>
</evidence>
<feature type="domain" description="RNA polymerase beta subunit protrusion" evidence="7">
    <location>
        <begin position="143"/>
        <end position="232"/>
    </location>
</feature>
<evidence type="ECO:0000259" key="7">
    <source>
        <dbReference type="Pfam" id="PF04563"/>
    </source>
</evidence>
<keyword evidence="3" id="KW-0808">Transferase</keyword>
<comment type="caution">
    <text evidence="8">The sequence shown here is derived from an EMBL/GenBank/DDBJ whole genome shotgun (WGS) entry which is preliminary data.</text>
</comment>
<dbReference type="GO" id="GO:0006351">
    <property type="term" value="P:DNA-templated transcription"/>
    <property type="evidence" value="ECO:0007669"/>
    <property type="project" value="InterPro"/>
</dbReference>
<dbReference type="GO" id="GO:0003677">
    <property type="term" value="F:DNA binding"/>
    <property type="evidence" value="ECO:0007669"/>
    <property type="project" value="InterPro"/>
</dbReference>
<gene>
    <name evidence="8" type="ORF">GUJ93_ZPchr0004g39030</name>
</gene>
<organism evidence="8 9">
    <name type="scientific">Zizania palustris</name>
    <name type="common">Northern wild rice</name>
    <dbReference type="NCBI Taxonomy" id="103762"/>
    <lineage>
        <taxon>Eukaryota</taxon>
        <taxon>Viridiplantae</taxon>
        <taxon>Streptophyta</taxon>
        <taxon>Embryophyta</taxon>
        <taxon>Tracheophyta</taxon>
        <taxon>Spermatophyta</taxon>
        <taxon>Magnoliopsida</taxon>
        <taxon>Liliopsida</taxon>
        <taxon>Poales</taxon>
        <taxon>Poaceae</taxon>
        <taxon>BOP clade</taxon>
        <taxon>Oryzoideae</taxon>
        <taxon>Oryzeae</taxon>
        <taxon>Zizaniinae</taxon>
        <taxon>Zizania</taxon>
    </lineage>
</organism>
<accession>A0A8J5VGJ2</accession>
<dbReference type="AlphaFoldDB" id="A0A8J5VGJ2"/>
<protein>
    <recommendedName>
        <fullName evidence="1">DNA-directed RNA polymerase</fullName>
        <ecNumber evidence="1">2.7.7.6</ecNumber>
    </recommendedName>
</protein>
<evidence type="ECO:0000256" key="6">
    <source>
        <dbReference type="SAM" id="MobiDB-lite"/>
    </source>
</evidence>
<evidence type="ECO:0000313" key="9">
    <source>
        <dbReference type="Proteomes" id="UP000729402"/>
    </source>
</evidence>
<dbReference type="Proteomes" id="UP000729402">
    <property type="component" value="Unassembled WGS sequence"/>
</dbReference>
<dbReference type="EMBL" id="JAAALK010000285">
    <property type="protein sequence ID" value="KAG8066435.1"/>
    <property type="molecule type" value="Genomic_DNA"/>
</dbReference>
<dbReference type="OrthoDB" id="1720400at2759"/>
<dbReference type="GO" id="GO:0003899">
    <property type="term" value="F:DNA-directed RNA polymerase activity"/>
    <property type="evidence" value="ECO:0007669"/>
    <property type="project" value="UniProtKB-EC"/>
</dbReference>
<keyword evidence="9" id="KW-1185">Reference proteome</keyword>
<keyword evidence="5" id="KW-0804">Transcription</keyword>
<reference evidence="8" key="1">
    <citation type="journal article" date="2021" name="bioRxiv">
        <title>Whole Genome Assembly and Annotation of Northern Wild Rice, Zizania palustris L., Supports a Whole Genome Duplication in the Zizania Genus.</title>
        <authorList>
            <person name="Haas M."/>
            <person name="Kono T."/>
            <person name="Macchietto M."/>
            <person name="Millas R."/>
            <person name="McGilp L."/>
            <person name="Shao M."/>
            <person name="Duquette J."/>
            <person name="Hirsch C.N."/>
            <person name="Kimball J."/>
        </authorList>
    </citation>
    <scope>NUCLEOTIDE SEQUENCE</scope>
    <source>
        <tissue evidence="8">Fresh leaf tissue</tissue>
    </source>
</reference>
<name>A0A8J5VGJ2_ZIZPA</name>
<feature type="region of interest" description="Disordered" evidence="6">
    <location>
        <begin position="123"/>
        <end position="142"/>
    </location>
</feature>
<dbReference type="InterPro" id="IPR007644">
    <property type="entry name" value="RNA_pol_bsu_protrusion"/>
</dbReference>
<dbReference type="EC" id="2.7.7.6" evidence="1"/>
<evidence type="ECO:0000256" key="4">
    <source>
        <dbReference type="ARBA" id="ARBA00022695"/>
    </source>
</evidence>
<keyword evidence="2" id="KW-0240">DNA-directed RNA polymerase</keyword>
<keyword evidence="4" id="KW-0548">Nucleotidyltransferase</keyword>
<reference evidence="8" key="2">
    <citation type="submission" date="2021-02" db="EMBL/GenBank/DDBJ databases">
        <authorList>
            <person name="Kimball J.A."/>
            <person name="Haas M.W."/>
            <person name="Macchietto M."/>
            <person name="Kono T."/>
            <person name="Duquette J."/>
            <person name="Shao M."/>
        </authorList>
    </citation>
    <scope>NUCLEOTIDE SEQUENCE</scope>
    <source>
        <tissue evidence="8">Fresh leaf tissue</tissue>
    </source>
</reference>
<proteinExistence type="predicted"/>